<reference evidence="2 3" key="1">
    <citation type="submission" date="2017-03" db="EMBL/GenBank/DDBJ databases">
        <title>Paenibacillus larvae genome sequencing.</title>
        <authorList>
            <person name="Dingman D.W."/>
        </authorList>
    </citation>
    <scope>NUCLEOTIDE SEQUENCE [LARGE SCALE GENOMIC DNA]</scope>
    <source>
        <strain evidence="2 3">SAG 10367</strain>
    </source>
</reference>
<protein>
    <submittedName>
        <fullName evidence="2">Uncharacterized protein</fullName>
    </submittedName>
</protein>
<dbReference type="EMBL" id="CP020557">
    <property type="protein sequence ID" value="ARF67303.1"/>
    <property type="molecule type" value="Genomic_DNA"/>
</dbReference>
<dbReference type="AlphaFoldDB" id="A0A1V0UPU2"/>
<evidence type="ECO:0000313" key="3">
    <source>
        <dbReference type="Proteomes" id="UP000192727"/>
    </source>
</evidence>
<proteinExistence type="predicted"/>
<dbReference type="RefSeq" id="WP_083038955.1">
    <property type="nucleotide sequence ID" value="NZ_CP020557.1"/>
</dbReference>
<evidence type="ECO:0000256" key="1">
    <source>
        <dbReference type="SAM" id="Phobius"/>
    </source>
</evidence>
<gene>
    <name evidence="2" type="ORF">B7C51_04870</name>
</gene>
<keyword evidence="1" id="KW-0472">Membrane</keyword>
<sequence length="129" mass="14336">MLNHLKIMLIAVTVGAILLGTLYVTEQQNSNTRTLQEVKSLLSTASVGALRDSQHVQQDPKDLIAHAVAEVIKLQKNHGHDIRINYACLNEQGKPTEQGSDMKSVQFNIQLLHGEEVRSQAEQRISLTK</sequence>
<name>A0A1V0UPU2_9BACL</name>
<keyword evidence="1" id="KW-1133">Transmembrane helix</keyword>
<accession>A0A1V0UPU2</accession>
<dbReference type="Proteomes" id="UP000192727">
    <property type="component" value="Chromosome"/>
</dbReference>
<keyword evidence="1" id="KW-0812">Transmembrane</keyword>
<evidence type="ECO:0000313" key="2">
    <source>
        <dbReference type="EMBL" id="ARF67303.1"/>
    </source>
</evidence>
<organism evidence="2 3">
    <name type="scientific">Paenibacillus larvae subsp. pulvifaciens</name>
    <dbReference type="NCBI Taxonomy" id="1477"/>
    <lineage>
        <taxon>Bacteria</taxon>
        <taxon>Bacillati</taxon>
        <taxon>Bacillota</taxon>
        <taxon>Bacilli</taxon>
        <taxon>Bacillales</taxon>
        <taxon>Paenibacillaceae</taxon>
        <taxon>Paenibacillus</taxon>
    </lineage>
</organism>
<feature type="transmembrane region" description="Helical" evidence="1">
    <location>
        <begin position="7"/>
        <end position="25"/>
    </location>
</feature>